<evidence type="ECO:0000313" key="2">
    <source>
        <dbReference type="EMBL" id="KAK8385369.1"/>
    </source>
</evidence>
<organism evidence="2 3">
    <name type="scientific">Scylla paramamosain</name>
    <name type="common">Mud crab</name>
    <dbReference type="NCBI Taxonomy" id="85552"/>
    <lineage>
        <taxon>Eukaryota</taxon>
        <taxon>Metazoa</taxon>
        <taxon>Ecdysozoa</taxon>
        <taxon>Arthropoda</taxon>
        <taxon>Crustacea</taxon>
        <taxon>Multicrustacea</taxon>
        <taxon>Malacostraca</taxon>
        <taxon>Eumalacostraca</taxon>
        <taxon>Eucarida</taxon>
        <taxon>Decapoda</taxon>
        <taxon>Pleocyemata</taxon>
        <taxon>Brachyura</taxon>
        <taxon>Eubrachyura</taxon>
        <taxon>Portunoidea</taxon>
        <taxon>Portunidae</taxon>
        <taxon>Portuninae</taxon>
        <taxon>Scylla</taxon>
    </lineage>
</organism>
<dbReference type="Proteomes" id="UP001487740">
    <property type="component" value="Unassembled WGS sequence"/>
</dbReference>
<comment type="caution">
    <text evidence="2">The sequence shown here is derived from an EMBL/GenBank/DDBJ whole genome shotgun (WGS) entry which is preliminary data.</text>
</comment>
<dbReference type="EMBL" id="JARAKH010000033">
    <property type="protein sequence ID" value="KAK8385371.1"/>
    <property type="molecule type" value="Genomic_DNA"/>
</dbReference>
<feature type="region of interest" description="Disordered" evidence="1">
    <location>
        <begin position="73"/>
        <end position="112"/>
    </location>
</feature>
<keyword evidence="3" id="KW-1185">Reference proteome</keyword>
<sequence length="165" mass="18628">MDGWKCLASFSSTSRQQLRRQRRVLPLYTQHLTPWELQRKLPSRLAAFPHFHLPSFPASSAFSPVSPRVSRCREGGKDKKYGGKSHTLEGSNGHRSTRRCPVDRVASPSRPAASYHGRLPVYTTQHPVERWGCCAVITRYAVQGAAGKVDVIGWLHCYTRYTYTG</sequence>
<dbReference type="EMBL" id="JARAKH010000033">
    <property type="protein sequence ID" value="KAK8385373.1"/>
    <property type="molecule type" value="Genomic_DNA"/>
</dbReference>
<protein>
    <submittedName>
        <fullName evidence="2">Uncharacterized protein</fullName>
    </submittedName>
</protein>
<gene>
    <name evidence="2" type="ORF">O3P69_012302</name>
</gene>
<proteinExistence type="predicted"/>
<evidence type="ECO:0000313" key="3">
    <source>
        <dbReference type="Proteomes" id="UP001487740"/>
    </source>
</evidence>
<dbReference type="AlphaFoldDB" id="A0AAW0TCH9"/>
<reference evidence="2 3" key="1">
    <citation type="submission" date="2023-03" db="EMBL/GenBank/DDBJ databases">
        <title>High-quality genome of Scylla paramamosain provides insights in environmental adaptation.</title>
        <authorList>
            <person name="Zhang L."/>
        </authorList>
    </citation>
    <scope>NUCLEOTIDE SEQUENCE [LARGE SCALE GENOMIC DNA]</scope>
    <source>
        <strain evidence="2">LZ_2023a</strain>
        <tissue evidence="2">Muscle</tissue>
    </source>
</reference>
<evidence type="ECO:0000256" key="1">
    <source>
        <dbReference type="SAM" id="MobiDB-lite"/>
    </source>
</evidence>
<dbReference type="EMBL" id="JARAKH010000033">
    <property type="protein sequence ID" value="KAK8385369.1"/>
    <property type="molecule type" value="Genomic_DNA"/>
</dbReference>
<name>A0AAW0TCH9_SCYPA</name>
<accession>A0AAW0TCH9</accession>